<name>A0AC34GQ52_9BILA</name>
<proteinExistence type="predicted"/>
<dbReference type="Proteomes" id="UP000887579">
    <property type="component" value="Unplaced"/>
</dbReference>
<sequence length="67" mass="7480">MVSLHPPSFDSSSEDNHLHPHLKKDMRPYIIPSISSQIDNLGIEGTASRTSFWGYTPTQADKDLAKL</sequence>
<organism evidence="1 2">
    <name type="scientific">Panagrolaimus sp. ES5</name>
    <dbReference type="NCBI Taxonomy" id="591445"/>
    <lineage>
        <taxon>Eukaryota</taxon>
        <taxon>Metazoa</taxon>
        <taxon>Ecdysozoa</taxon>
        <taxon>Nematoda</taxon>
        <taxon>Chromadorea</taxon>
        <taxon>Rhabditida</taxon>
        <taxon>Tylenchina</taxon>
        <taxon>Panagrolaimomorpha</taxon>
        <taxon>Panagrolaimoidea</taxon>
        <taxon>Panagrolaimidae</taxon>
        <taxon>Panagrolaimus</taxon>
    </lineage>
</organism>
<accession>A0AC34GQ52</accession>
<dbReference type="WBParaSite" id="ES5_v2.g6480.t1">
    <property type="protein sequence ID" value="ES5_v2.g6480.t1"/>
    <property type="gene ID" value="ES5_v2.g6480"/>
</dbReference>
<reference evidence="2" key="1">
    <citation type="submission" date="2022-11" db="UniProtKB">
        <authorList>
            <consortium name="WormBaseParasite"/>
        </authorList>
    </citation>
    <scope>IDENTIFICATION</scope>
</reference>
<evidence type="ECO:0000313" key="1">
    <source>
        <dbReference type="Proteomes" id="UP000887579"/>
    </source>
</evidence>
<protein>
    <submittedName>
        <fullName evidence="2">Uncharacterized protein</fullName>
    </submittedName>
</protein>
<evidence type="ECO:0000313" key="2">
    <source>
        <dbReference type="WBParaSite" id="ES5_v2.g6480.t1"/>
    </source>
</evidence>